<sequence>MSATEADHGVVDPDLTVKGLGGLRIVDGSVLPYVPVAHTQAAVYIFAERAADLIKAAFKDCVY</sequence>
<dbReference type="Proteomes" id="UP001218218">
    <property type="component" value="Unassembled WGS sequence"/>
</dbReference>
<dbReference type="Pfam" id="PF05199">
    <property type="entry name" value="GMC_oxred_C"/>
    <property type="match status" value="1"/>
</dbReference>
<protein>
    <recommendedName>
        <fullName evidence="3">Glucose-methanol-choline oxidoreductase C-terminal domain-containing protein</fullName>
    </recommendedName>
</protein>
<dbReference type="InterPro" id="IPR036188">
    <property type="entry name" value="FAD/NAD-bd_sf"/>
</dbReference>
<comment type="similarity">
    <text evidence="2">Belongs to the GMC oxidoreductase family.</text>
</comment>
<keyword evidence="5" id="KW-1185">Reference proteome</keyword>
<name>A0AAD7ESF2_9AGAR</name>
<evidence type="ECO:0000313" key="4">
    <source>
        <dbReference type="EMBL" id="KAJ7347023.1"/>
    </source>
</evidence>
<comment type="caution">
    <text evidence="4">The sequence shown here is derived from an EMBL/GenBank/DDBJ whole genome shotgun (WGS) entry which is preliminary data.</text>
</comment>
<evidence type="ECO:0000256" key="2">
    <source>
        <dbReference type="ARBA" id="ARBA00010790"/>
    </source>
</evidence>
<dbReference type="GO" id="GO:0050660">
    <property type="term" value="F:flavin adenine dinucleotide binding"/>
    <property type="evidence" value="ECO:0007669"/>
    <property type="project" value="InterPro"/>
</dbReference>
<organism evidence="4 5">
    <name type="scientific">Mycena albidolilacea</name>
    <dbReference type="NCBI Taxonomy" id="1033008"/>
    <lineage>
        <taxon>Eukaryota</taxon>
        <taxon>Fungi</taxon>
        <taxon>Dikarya</taxon>
        <taxon>Basidiomycota</taxon>
        <taxon>Agaricomycotina</taxon>
        <taxon>Agaricomycetes</taxon>
        <taxon>Agaricomycetidae</taxon>
        <taxon>Agaricales</taxon>
        <taxon>Marasmiineae</taxon>
        <taxon>Mycenaceae</taxon>
        <taxon>Mycena</taxon>
    </lineage>
</organism>
<comment type="cofactor">
    <cofactor evidence="1">
        <name>FAD</name>
        <dbReference type="ChEBI" id="CHEBI:57692"/>
    </cofactor>
</comment>
<evidence type="ECO:0000256" key="1">
    <source>
        <dbReference type="ARBA" id="ARBA00001974"/>
    </source>
</evidence>
<dbReference type="GO" id="GO:0016614">
    <property type="term" value="F:oxidoreductase activity, acting on CH-OH group of donors"/>
    <property type="evidence" value="ECO:0007669"/>
    <property type="project" value="InterPro"/>
</dbReference>
<evidence type="ECO:0000259" key="3">
    <source>
        <dbReference type="Pfam" id="PF05199"/>
    </source>
</evidence>
<proteinExistence type="inferred from homology"/>
<dbReference type="EMBL" id="JARIHO010000020">
    <property type="protein sequence ID" value="KAJ7347023.1"/>
    <property type="molecule type" value="Genomic_DNA"/>
</dbReference>
<dbReference type="AlphaFoldDB" id="A0AAD7ESF2"/>
<evidence type="ECO:0000313" key="5">
    <source>
        <dbReference type="Proteomes" id="UP001218218"/>
    </source>
</evidence>
<dbReference type="InterPro" id="IPR007867">
    <property type="entry name" value="GMC_OxRtase_C"/>
</dbReference>
<dbReference type="InterPro" id="IPR012132">
    <property type="entry name" value="GMC_OxRdtase"/>
</dbReference>
<feature type="domain" description="Glucose-methanol-choline oxidoreductase C-terminal" evidence="3">
    <location>
        <begin position="1"/>
        <end position="47"/>
    </location>
</feature>
<dbReference type="Gene3D" id="3.50.50.60">
    <property type="entry name" value="FAD/NAD(P)-binding domain"/>
    <property type="match status" value="1"/>
</dbReference>
<dbReference type="PANTHER" id="PTHR11552">
    <property type="entry name" value="GLUCOSE-METHANOL-CHOLINE GMC OXIDOREDUCTASE"/>
    <property type="match status" value="1"/>
</dbReference>
<reference evidence="4" key="1">
    <citation type="submission" date="2023-03" db="EMBL/GenBank/DDBJ databases">
        <title>Massive genome expansion in bonnet fungi (Mycena s.s.) driven by repeated elements and novel gene families across ecological guilds.</title>
        <authorList>
            <consortium name="Lawrence Berkeley National Laboratory"/>
            <person name="Harder C.B."/>
            <person name="Miyauchi S."/>
            <person name="Viragh M."/>
            <person name="Kuo A."/>
            <person name="Thoen E."/>
            <person name="Andreopoulos B."/>
            <person name="Lu D."/>
            <person name="Skrede I."/>
            <person name="Drula E."/>
            <person name="Henrissat B."/>
            <person name="Morin E."/>
            <person name="Kohler A."/>
            <person name="Barry K."/>
            <person name="LaButti K."/>
            <person name="Morin E."/>
            <person name="Salamov A."/>
            <person name="Lipzen A."/>
            <person name="Mereny Z."/>
            <person name="Hegedus B."/>
            <person name="Baldrian P."/>
            <person name="Stursova M."/>
            <person name="Weitz H."/>
            <person name="Taylor A."/>
            <person name="Grigoriev I.V."/>
            <person name="Nagy L.G."/>
            <person name="Martin F."/>
            <person name="Kauserud H."/>
        </authorList>
    </citation>
    <scope>NUCLEOTIDE SEQUENCE</scope>
    <source>
        <strain evidence="4">CBHHK002</strain>
    </source>
</reference>
<dbReference type="PANTHER" id="PTHR11552:SF147">
    <property type="entry name" value="CHOLINE DEHYDROGENASE, MITOCHONDRIAL"/>
    <property type="match status" value="1"/>
</dbReference>
<dbReference type="SUPFAM" id="SSF51905">
    <property type="entry name" value="FAD/NAD(P)-binding domain"/>
    <property type="match status" value="1"/>
</dbReference>
<gene>
    <name evidence="4" type="ORF">DFH08DRAFT_961415</name>
</gene>
<accession>A0AAD7ESF2</accession>